<evidence type="ECO:0000313" key="7">
    <source>
        <dbReference type="EMBL" id="SVD22471.1"/>
    </source>
</evidence>
<feature type="region of interest" description="Disordered" evidence="6">
    <location>
        <begin position="34"/>
        <end position="57"/>
    </location>
</feature>
<dbReference type="GO" id="GO:0046872">
    <property type="term" value="F:metal ion binding"/>
    <property type="evidence" value="ECO:0007669"/>
    <property type="project" value="UniProtKB-KW"/>
</dbReference>
<feature type="non-terminal residue" evidence="7">
    <location>
        <position position="138"/>
    </location>
</feature>
<dbReference type="PANTHER" id="PTHR43200:SF6">
    <property type="entry name" value="3'(2'),5'-BISPHOSPHATE NUCLEOTIDASE"/>
    <property type="match status" value="1"/>
</dbReference>
<dbReference type="InterPro" id="IPR051090">
    <property type="entry name" value="Inositol_monoP_superfamily"/>
</dbReference>
<evidence type="ECO:0008006" key="8">
    <source>
        <dbReference type="Google" id="ProtNLM"/>
    </source>
</evidence>
<dbReference type="InterPro" id="IPR000760">
    <property type="entry name" value="Inositol_monophosphatase-like"/>
</dbReference>
<accession>A0A382TLX7</accession>
<dbReference type="GO" id="GO:0000105">
    <property type="term" value="P:L-histidine biosynthetic process"/>
    <property type="evidence" value="ECO:0007669"/>
    <property type="project" value="TreeGrafter"/>
</dbReference>
<dbReference type="AlphaFoldDB" id="A0A382TLX7"/>
<dbReference type="Pfam" id="PF00459">
    <property type="entry name" value="Inositol_P"/>
    <property type="match status" value="1"/>
</dbReference>
<name>A0A382TLX7_9ZZZZ</name>
<keyword evidence="5" id="KW-0460">Magnesium</keyword>
<dbReference type="SUPFAM" id="SSF56655">
    <property type="entry name" value="Carbohydrate phosphatase"/>
    <property type="match status" value="1"/>
</dbReference>
<dbReference type="PANTHER" id="PTHR43200">
    <property type="entry name" value="PHOSPHATASE"/>
    <property type="match status" value="1"/>
</dbReference>
<keyword evidence="4" id="KW-0378">Hydrolase</keyword>
<comment type="similarity">
    <text evidence="2">Belongs to the inositol monophosphatase superfamily.</text>
</comment>
<proteinExistence type="inferred from homology"/>
<evidence type="ECO:0000256" key="4">
    <source>
        <dbReference type="ARBA" id="ARBA00022801"/>
    </source>
</evidence>
<reference evidence="7" key="1">
    <citation type="submission" date="2018-05" db="EMBL/GenBank/DDBJ databases">
        <authorList>
            <person name="Lanie J.A."/>
            <person name="Ng W.-L."/>
            <person name="Kazmierczak K.M."/>
            <person name="Andrzejewski T.M."/>
            <person name="Davidsen T.M."/>
            <person name="Wayne K.J."/>
            <person name="Tettelin H."/>
            <person name="Glass J.I."/>
            <person name="Rusch D."/>
            <person name="Podicherti R."/>
            <person name="Tsui H.-C.T."/>
            <person name="Winkler M.E."/>
        </authorList>
    </citation>
    <scope>NUCLEOTIDE SEQUENCE</scope>
</reference>
<sequence length="138" mass="15418">MANLSDAQLDELRVFAERLAETARKIITPYFRSGLSIDDKPTDSDTGQPVTRADRESEEAIRDLITSHYPDHGVIGEEFDDHNPDAEFCWVLDPIDGTRAFIAGLPMFGTLIGLGYQRRPILGVLDQPVMQDRFIGTP</sequence>
<evidence type="ECO:0000256" key="3">
    <source>
        <dbReference type="ARBA" id="ARBA00022723"/>
    </source>
</evidence>
<dbReference type="GO" id="GO:0016791">
    <property type="term" value="F:phosphatase activity"/>
    <property type="evidence" value="ECO:0007669"/>
    <property type="project" value="UniProtKB-ARBA"/>
</dbReference>
<dbReference type="EMBL" id="UINC01137246">
    <property type="protein sequence ID" value="SVD22471.1"/>
    <property type="molecule type" value="Genomic_DNA"/>
</dbReference>
<comment type="cofactor">
    <cofactor evidence="1">
        <name>Mg(2+)</name>
        <dbReference type="ChEBI" id="CHEBI:18420"/>
    </cofactor>
</comment>
<evidence type="ECO:0000256" key="1">
    <source>
        <dbReference type="ARBA" id="ARBA00001946"/>
    </source>
</evidence>
<dbReference type="PRINTS" id="PR00377">
    <property type="entry name" value="IMPHPHTASES"/>
</dbReference>
<evidence type="ECO:0000256" key="6">
    <source>
        <dbReference type="SAM" id="MobiDB-lite"/>
    </source>
</evidence>
<evidence type="ECO:0000256" key="2">
    <source>
        <dbReference type="ARBA" id="ARBA00009759"/>
    </source>
</evidence>
<dbReference type="Gene3D" id="3.30.540.10">
    <property type="entry name" value="Fructose-1,6-Bisphosphatase, subunit A, domain 1"/>
    <property type="match status" value="1"/>
</dbReference>
<keyword evidence="3" id="KW-0479">Metal-binding</keyword>
<protein>
    <recommendedName>
        <fullName evidence="8">Histidinol-phosphatase</fullName>
    </recommendedName>
</protein>
<evidence type="ECO:0000256" key="5">
    <source>
        <dbReference type="ARBA" id="ARBA00022842"/>
    </source>
</evidence>
<dbReference type="FunFam" id="3.30.540.10:FF:000030">
    <property type="entry name" value="Inositol monophosphatase"/>
    <property type="match status" value="1"/>
</dbReference>
<organism evidence="7">
    <name type="scientific">marine metagenome</name>
    <dbReference type="NCBI Taxonomy" id="408172"/>
    <lineage>
        <taxon>unclassified sequences</taxon>
        <taxon>metagenomes</taxon>
        <taxon>ecological metagenomes</taxon>
    </lineage>
</organism>
<gene>
    <name evidence="7" type="ORF">METZ01_LOCUS375325</name>
</gene>